<feature type="domain" description="tRNA-splicing endonuclease subunit Sen54 N-terminal" evidence="4">
    <location>
        <begin position="126"/>
        <end position="203"/>
    </location>
</feature>
<dbReference type="EMBL" id="MCFC01000003">
    <property type="protein sequence ID" value="ORY34221.1"/>
    <property type="molecule type" value="Genomic_DNA"/>
</dbReference>
<dbReference type="PANTHER" id="PTHR21027:SF1">
    <property type="entry name" value="TRNA-SPLICING ENDONUCLEASE SUBUNIT SEN54"/>
    <property type="match status" value="1"/>
</dbReference>
<keyword evidence="2" id="KW-0819">tRNA processing</keyword>
<protein>
    <recommendedName>
        <fullName evidence="4">tRNA-splicing endonuclease subunit Sen54 N-terminal domain-containing protein</fullName>
    </recommendedName>
</protein>
<gene>
    <name evidence="5" type="ORF">BCR39DRAFT_516853</name>
</gene>
<dbReference type="GO" id="GO:0000214">
    <property type="term" value="C:tRNA-intron endonuclease complex"/>
    <property type="evidence" value="ECO:0007669"/>
    <property type="project" value="TreeGrafter"/>
</dbReference>
<evidence type="ECO:0000313" key="5">
    <source>
        <dbReference type="EMBL" id="ORY34221.1"/>
    </source>
</evidence>
<dbReference type="Pfam" id="PF12928">
    <property type="entry name" value="tRNA_int_end_N2"/>
    <property type="match status" value="1"/>
</dbReference>
<dbReference type="Proteomes" id="UP000193986">
    <property type="component" value="Unassembled WGS sequence"/>
</dbReference>
<name>A0A1Y2BHF7_9TREE</name>
<comment type="similarity">
    <text evidence="1">Belongs to the SEN54 family.</text>
</comment>
<evidence type="ECO:0000256" key="2">
    <source>
        <dbReference type="ARBA" id="ARBA00022694"/>
    </source>
</evidence>
<evidence type="ECO:0000313" key="6">
    <source>
        <dbReference type="Proteomes" id="UP000193986"/>
    </source>
</evidence>
<dbReference type="InterPro" id="IPR024337">
    <property type="entry name" value="tRNA_splic_suSen54"/>
</dbReference>
<keyword evidence="6" id="KW-1185">Reference proteome</keyword>
<comment type="caution">
    <text evidence="5">The sequence shown here is derived from an EMBL/GenBank/DDBJ whole genome shotgun (WGS) entry which is preliminary data.</text>
</comment>
<dbReference type="STRING" id="71784.A0A1Y2BHF7"/>
<dbReference type="AlphaFoldDB" id="A0A1Y2BHF7"/>
<organism evidence="5 6">
    <name type="scientific">Naematelia encephala</name>
    <dbReference type="NCBI Taxonomy" id="71784"/>
    <lineage>
        <taxon>Eukaryota</taxon>
        <taxon>Fungi</taxon>
        <taxon>Dikarya</taxon>
        <taxon>Basidiomycota</taxon>
        <taxon>Agaricomycotina</taxon>
        <taxon>Tremellomycetes</taxon>
        <taxon>Tremellales</taxon>
        <taxon>Naemateliaceae</taxon>
        <taxon>Naematelia</taxon>
    </lineage>
</organism>
<feature type="region of interest" description="Disordered" evidence="3">
    <location>
        <begin position="1"/>
        <end position="43"/>
    </location>
</feature>
<accession>A0A1Y2BHF7</accession>
<dbReference type="InterPro" id="IPR024336">
    <property type="entry name" value="tRNA_splic_suSen54_N"/>
</dbReference>
<dbReference type="OrthoDB" id="408683at2759"/>
<evidence type="ECO:0000256" key="1">
    <source>
        <dbReference type="ARBA" id="ARBA00005736"/>
    </source>
</evidence>
<dbReference type="FunCoup" id="A0A1Y2BHF7">
    <property type="interactions" value="5"/>
</dbReference>
<dbReference type="InParanoid" id="A0A1Y2BHF7"/>
<sequence>MSSSQEAGPSSPRHAAIGSTIYGHSLDTDHSPMRDIQSSLASNARSMVQPILGDEESDEDEEHMDLKTIQAFAEKVQHLPIGPEAAGSARSKIVIPRRGEKDFEPLKDTINLQEMMLQRSREALFGALVGVRGGNSKSISHAVLVPASPFPRVIVTRGHLLDTLGIIVRSPPVSSGKGKVQTFNELLPEEALYMLERGSLQIWVGAELGLTDKLDADVKAWSDEEYGVKGAVEMSVMEGYGAFIGKEGLTWERYQAYAYLKRLGYTVQRSRQFIPAHFLKPGDAGLGTRNHASLPPFRSWWFSLPNWISTIVKFAWRACRSVTIGALHVMKGMVSTIGDLRRNNDMSQSSFRDYRSLFMSLRVIPTLHTAPLPSRPRAPISPSIYDDLIRNPYLPFFHVWKPAAPWSKVKWDKGSSAGLLRHRPDYFVAVVDARKVPLPNLHELAEVFDRLPEEPKGPTRKVGPQYSHGPVKAPSIGTSVADHRLFGWLSLARRETLPVSRSNNNPIASLRNGDRGFIVAVNDSGNTGWIRFGRAGFGEYAML</sequence>
<dbReference type="GO" id="GO:0000379">
    <property type="term" value="P:tRNA-type intron splice site recognition and cleavage"/>
    <property type="evidence" value="ECO:0007669"/>
    <property type="project" value="TreeGrafter"/>
</dbReference>
<dbReference type="PANTHER" id="PTHR21027">
    <property type="entry name" value="TRNA-SPLICING ENDONUCLEASE SUBUNIT SEN54"/>
    <property type="match status" value="1"/>
</dbReference>
<evidence type="ECO:0000256" key="3">
    <source>
        <dbReference type="SAM" id="MobiDB-lite"/>
    </source>
</evidence>
<reference evidence="5 6" key="1">
    <citation type="submission" date="2016-07" db="EMBL/GenBank/DDBJ databases">
        <title>Pervasive Adenine N6-methylation of Active Genes in Fungi.</title>
        <authorList>
            <consortium name="DOE Joint Genome Institute"/>
            <person name="Mondo S.J."/>
            <person name="Dannebaum R.O."/>
            <person name="Kuo R.C."/>
            <person name="Labutti K."/>
            <person name="Haridas S."/>
            <person name="Kuo A."/>
            <person name="Salamov A."/>
            <person name="Ahrendt S.R."/>
            <person name="Lipzen A."/>
            <person name="Sullivan W."/>
            <person name="Andreopoulos W.B."/>
            <person name="Clum A."/>
            <person name="Lindquist E."/>
            <person name="Daum C."/>
            <person name="Ramamoorthy G.K."/>
            <person name="Gryganskyi A."/>
            <person name="Culley D."/>
            <person name="Magnuson J.K."/>
            <person name="James T.Y."/>
            <person name="O'Malley M.A."/>
            <person name="Stajich J.E."/>
            <person name="Spatafora J.W."/>
            <person name="Visel A."/>
            <person name="Grigoriev I.V."/>
        </authorList>
    </citation>
    <scope>NUCLEOTIDE SEQUENCE [LARGE SCALE GENOMIC DNA]</scope>
    <source>
        <strain evidence="5 6">68-887.2</strain>
    </source>
</reference>
<evidence type="ECO:0000259" key="4">
    <source>
        <dbReference type="Pfam" id="PF12928"/>
    </source>
</evidence>
<proteinExistence type="inferred from homology"/>